<evidence type="ECO:0000313" key="1">
    <source>
        <dbReference type="EMBL" id="JAS85702.1"/>
    </source>
</evidence>
<organism evidence="1">
    <name type="scientific">Homalodisca liturata</name>
    <dbReference type="NCBI Taxonomy" id="320908"/>
    <lineage>
        <taxon>Eukaryota</taxon>
        <taxon>Metazoa</taxon>
        <taxon>Ecdysozoa</taxon>
        <taxon>Arthropoda</taxon>
        <taxon>Hexapoda</taxon>
        <taxon>Insecta</taxon>
        <taxon>Pterygota</taxon>
        <taxon>Neoptera</taxon>
        <taxon>Paraneoptera</taxon>
        <taxon>Hemiptera</taxon>
        <taxon>Auchenorrhyncha</taxon>
        <taxon>Membracoidea</taxon>
        <taxon>Cicadellidae</taxon>
        <taxon>Cicadellinae</taxon>
        <taxon>Proconiini</taxon>
        <taxon>Homalodisca</taxon>
    </lineage>
</organism>
<proteinExistence type="predicted"/>
<accession>A0A1B6IFK4</accession>
<name>A0A1B6IFK4_9HEMI</name>
<protein>
    <submittedName>
        <fullName evidence="1">Uncharacterized protein</fullName>
    </submittedName>
</protein>
<sequence>MCDSSKQWGNRESNLERILVWQKKAIRAFLNLPPRAHCRDHFKNLGILTAPCLYIFEISLYIKLNNLEYVNTTHKYNTRHKNNFSIQHRLKIFENKPKYAGLKIFQSLPTQIKTIADGKKFKSELKSFLITKSYYSMGEFFENFCHRPAQS</sequence>
<reference evidence="1" key="1">
    <citation type="submission" date="2015-11" db="EMBL/GenBank/DDBJ databases">
        <title>De novo transcriptome assembly of four potential Pierce s Disease insect vectors from Arizona vineyards.</title>
        <authorList>
            <person name="Tassone E.E."/>
        </authorList>
    </citation>
    <scope>NUCLEOTIDE SEQUENCE</scope>
</reference>
<gene>
    <name evidence="1" type="ORF">g.3792</name>
</gene>
<dbReference type="AlphaFoldDB" id="A0A1B6IFK4"/>
<dbReference type="EMBL" id="GECU01022004">
    <property type="protein sequence ID" value="JAS85702.1"/>
    <property type="molecule type" value="Transcribed_RNA"/>
</dbReference>
<feature type="non-terminal residue" evidence="1">
    <location>
        <position position="151"/>
    </location>
</feature>